<feature type="transmembrane region" description="Helical" evidence="1">
    <location>
        <begin position="189"/>
        <end position="207"/>
    </location>
</feature>
<accession>A0A2V4DWJ7</accession>
<evidence type="ECO:0000256" key="1">
    <source>
        <dbReference type="SAM" id="Phobius"/>
    </source>
</evidence>
<dbReference type="OrthoDB" id="4394845at2"/>
<dbReference type="GO" id="GO:0019645">
    <property type="term" value="P:anaerobic electron transport chain"/>
    <property type="evidence" value="ECO:0007669"/>
    <property type="project" value="InterPro"/>
</dbReference>
<dbReference type="PANTHER" id="PTHR38095:SF1">
    <property type="entry name" value="ANAEROBIC DIMETHYL SULFOXIDE REDUCTASE CHAIN YNFH"/>
    <property type="match status" value="1"/>
</dbReference>
<evidence type="ECO:0000313" key="2">
    <source>
        <dbReference type="EMBL" id="PXZ03919.1"/>
    </source>
</evidence>
<dbReference type="GO" id="GO:0009390">
    <property type="term" value="C:dimethyl sulfoxide reductase complex"/>
    <property type="evidence" value="ECO:0007669"/>
    <property type="project" value="TreeGrafter"/>
</dbReference>
<protein>
    <recommendedName>
        <fullName evidence="4">Dimethyl sulfoxide reductase</fullName>
    </recommendedName>
</protein>
<dbReference type="RefSeq" id="WP_110434617.1">
    <property type="nucleotide sequence ID" value="NZ_QGLR01000016.1"/>
</dbReference>
<keyword evidence="1" id="KW-0812">Transmembrane</keyword>
<dbReference type="GO" id="GO:0005886">
    <property type="term" value="C:plasma membrane"/>
    <property type="evidence" value="ECO:0007669"/>
    <property type="project" value="TreeGrafter"/>
</dbReference>
<feature type="transmembrane region" description="Helical" evidence="1">
    <location>
        <begin position="83"/>
        <end position="105"/>
    </location>
</feature>
<dbReference type="GO" id="GO:0009389">
    <property type="term" value="F:dimethyl sulfoxide reductase activity"/>
    <property type="evidence" value="ECO:0007669"/>
    <property type="project" value="TreeGrafter"/>
</dbReference>
<dbReference type="Proteomes" id="UP000247932">
    <property type="component" value="Unassembled WGS sequence"/>
</dbReference>
<dbReference type="Pfam" id="PF04976">
    <property type="entry name" value="DmsC"/>
    <property type="match status" value="1"/>
</dbReference>
<feature type="transmembrane region" description="Helical" evidence="1">
    <location>
        <begin position="42"/>
        <end position="63"/>
    </location>
</feature>
<feature type="transmembrane region" description="Helical" evidence="1">
    <location>
        <begin position="167"/>
        <end position="184"/>
    </location>
</feature>
<proteinExistence type="predicted"/>
<dbReference type="PANTHER" id="PTHR38095">
    <property type="entry name" value="ANAEROBIC DIMETHYL SULFOXIDE REDUCTASE CHAIN YNFH"/>
    <property type="match status" value="1"/>
</dbReference>
<organism evidence="2 3">
    <name type="scientific">Gilliamella apicola</name>
    <dbReference type="NCBI Taxonomy" id="1196095"/>
    <lineage>
        <taxon>Bacteria</taxon>
        <taxon>Pseudomonadati</taxon>
        <taxon>Pseudomonadota</taxon>
        <taxon>Gammaproteobacteria</taxon>
        <taxon>Orbales</taxon>
        <taxon>Orbaceae</taxon>
        <taxon>Gilliamella</taxon>
    </lineage>
</organism>
<feature type="transmembrane region" description="Helical" evidence="1">
    <location>
        <begin position="6"/>
        <end position="30"/>
    </location>
</feature>
<reference evidence="2 3" key="1">
    <citation type="submission" date="2018-05" db="EMBL/GenBank/DDBJ databases">
        <title>Reference genomes for bee gut microbiota database.</title>
        <authorList>
            <person name="Ellegaard K.M."/>
        </authorList>
    </citation>
    <scope>NUCLEOTIDE SEQUENCE [LARGE SCALE GENOMIC DNA]</scope>
    <source>
        <strain evidence="2 3">ESL0182</strain>
    </source>
</reference>
<keyword evidence="1" id="KW-0472">Membrane</keyword>
<feature type="transmembrane region" description="Helical" evidence="1">
    <location>
        <begin position="252"/>
        <end position="275"/>
    </location>
</feature>
<name>A0A2V4DWJ7_9GAMM</name>
<keyword evidence="3" id="KW-1185">Reference proteome</keyword>
<gene>
    <name evidence="2" type="ORF">DKK70_14400</name>
</gene>
<feature type="transmembrane region" description="Helical" evidence="1">
    <location>
        <begin position="126"/>
        <end position="147"/>
    </location>
</feature>
<feature type="transmembrane region" description="Helical" evidence="1">
    <location>
        <begin position="227"/>
        <end position="245"/>
    </location>
</feature>
<evidence type="ECO:0000313" key="3">
    <source>
        <dbReference type="Proteomes" id="UP000247932"/>
    </source>
</evidence>
<keyword evidence="1" id="KW-1133">Transmembrane helix</keyword>
<dbReference type="EMBL" id="QGLR01000016">
    <property type="protein sequence ID" value="PXZ03919.1"/>
    <property type="molecule type" value="Genomic_DNA"/>
</dbReference>
<comment type="caution">
    <text evidence="2">The sequence shown here is derived from an EMBL/GenBank/DDBJ whole genome shotgun (WGS) entry which is preliminary data.</text>
</comment>
<evidence type="ECO:0008006" key="4">
    <source>
        <dbReference type="Google" id="ProtNLM"/>
    </source>
</evidence>
<dbReference type="AlphaFoldDB" id="A0A2V4DWJ7"/>
<sequence>MQELPLVFFTVIGQLSAGMILLSGLFYLVSRSPTKLAITRRIYAVSLIFMMIGMGVASLHLGQPLRALNVIFGIGRSPMSNEIFTFCLSFGIAFAFVILNHFVLYPDSTKLKIIKPLCQKINRIPGLNYLLATMLVILSQLFVWSIVQTYMLPTIKTWNTHYTAIQMYTAMLVLGGIAVTWLGLYRIGYCAFFIGSSVILLVKRPYLELMTSIAPELANNQHDLNVIQCRLLIGAMVLLLLTILCRRHPKILYLLVFIGVFVAEICERITFYNLWMITI</sequence>
<dbReference type="InterPro" id="IPR007059">
    <property type="entry name" value="DmsC"/>
</dbReference>